<dbReference type="GO" id="GO:0061666">
    <property type="term" value="F:UFM1 ligase activity"/>
    <property type="evidence" value="ECO:0007669"/>
    <property type="project" value="InterPro"/>
</dbReference>
<comment type="similarity">
    <text evidence="1">Belongs to the UFL1 family.</text>
</comment>
<dbReference type="GO" id="GO:0034976">
    <property type="term" value="P:response to endoplasmic reticulum stress"/>
    <property type="evidence" value="ECO:0007669"/>
    <property type="project" value="TreeGrafter"/>
</dbReference>
<protein>
    <recommendedName>
        <fullName evidence="8">E3 UFM1-protein ligase 1 homolog</fullName>
    </recommendedName>
</protein>
<feature type="region of interest" description="Disordered" evidence="4">
    <location>
        <begin position="417"/>
        <end position="438"/>
    </location>
</feature>
<evidence type="ECO:0000256" key="2">
    <source>
        <dbReference type="ARBA" id="ARBA00022679"/>
    </source>
</evidence>
<dbReference type="Pfam" id="PF23659">
    <property type="entry name" value="UFL1"/>
    <property type="match status" value="1"/>
</dbReference>
<feature type="domain" description="E3 UFM1-protein ligase 1-like" evidence="6">
    <location>
        <begin position="516"/>
        <end position="630"/>
    </location>
</feature>
<dbReference type="InterPro" id="IPR056579">
    <property type="entry name" value="Ufl1_N"/>
</dbReference>
<dbReference type="PANTHER" id="PTHR31057">
    <property type="entry name" value="E3 UFM1-PROTEIN LIGASE 1"/>
    <property type="match status" value="1"/>
</dbReference>
<proteinExistence type="inferred from homology"/>
<dbReference type="InterPro" id="IPR018611">
    <property type="entry name" value="Ufl1"/>
</dbReference>
<dbReference type="PANTHER" id="PTHR31057:SF0">
    <property type="entry name" value="E3 UFM1-PROTEIN LIGASE 1"/>
    <property type="match status" value="1"/>
</dbReference>
<evidence type="ECO:0000256" key="4">
    <source>
        <dbReference type="SAM" id="MobiDB-lite"/>
    </source>
</evidence>
<dbReference type="AlphaFoldDB" id="A0A0H5R0M3"/>
<dbReference type="EMBL" id="HACM01000862">
    <property type="protein sequence ID" value="CRZ01304.1"/>
    <property type="molecule type" value="Transcribed_RNA"/>
</dbReference>
<feature type="compositionally biased region" description="Basic and acidic residues" evidence="4">
    <location>
        <begin position="417"/>
        <end position="426"/>
    </location>
</feature>
<evidence type="ECO:0008006" key="8">
    <source>
        <dbReference type="Google" id="ProtNLM"/>
    </source>
</evidence>
<dbReference type="InterPro" id="IPR056580">
    <property type="entry name" value="Ufl1_dom"/>
</dbReference>
<keyword evidence="2" id="KW-0808">Transferase</keyword>
<evidence type="ECO:0000259" key="5">
    <source>
        <dbReference type="Pfam" id="PF09743"/>
    </source>
</evidence>
<dbReference type="EMBL" id="HACM01000861">
    <property type="protein sequence ID" value="CRZ01303.1"/>
    <property type="molecule type" value="Transcribed_RNA"/>
</dbReference>
<dbReference type="GO" id="GO:1990592">
    <property type="term" value="P:protein K69-linked ufmylation"/>
    <property type="evidence" value="ECO:0007669"/>
    <property type="project" value="TreeGrafter"/>
</dbReference>
<evidence type="ECO:0000259" key="6">
    <source>
        <dbReference type="Pfam" id="PF23659"/>
    </source>
</evidence>
<name>A0A0H5R0M3_9EUKA</name>
<feature type="domain" description="E3 UFM1-protein ligase 1-like N-terminal" evidence="5">
    <location>
        <begin position="3"/>
        <end position="278"/>
    </location>
</feature>
<organism evidence="7">
    <name type="scientific">Spongospora subterranea</name>
    <dbReference type="NCBI Taxonomy" id="70186"/>
    <lineage>
        <taxon>Eukaryota</taxon>
        <taxon>Sar</taxon>
        <taxon>Rhizaria</taxon>
        <taxon>Endomyxa</taxon>
        <taxon>Phytomyxea</taxon>
        <taxon>Plasmodiophorida</taxon>
        <taxon>Plasmodiophoridae</taxon>
        <taxon>Spongospora</taxon>
    </lineage>
</organism>
<accession>A0A0H5R0M3</accession>
<reference evidence="7" key="1">
    <citation type="submission" date="2015-04" db="EMBL/GenBank/DDBJ databases">
        <title>The genome sequence of the plant pathogenic Rhizarian Plasmodiophora brassicae reveals insights in its biotrophic life cycle and the origin of chitin synthesis.</title>
        <authorList>
            <person name="Schwelm A."/>
            <person name="Fogelqvist J."/>
            <person name="Knaust A."/>
            <person name="Julke S."/>
            <person name="Lilja T."/>
            <person name="Dhandapani V."/>
            <person name="Bonilla-Rosso G."/>
            <person name="Karlsson M."/>
            <person name="Shevchenko A."/>
            <person name="Choi S.R."/>
            <person name="Kim H.G."/>
            <person name="Park J.Y."/>
            <person name="Lim Y.P."/>
            <person name="Ludwig-Muller J."/>
            <person name="Dixelius C."/>
        </authorList>
    </citation>
    <scope>NUCLEOTIDE SEQUENCE</scope>
    <source>
        <tissue evidence="7">Potato root galls</tissue>
    </source>
</reference>
<dbReference type="Pfam" id="PF09743">
    <property type="entry name" value="E3_UFM1_ligase"/>
    <property type="match status" value="1"/>
</dbReference>
<dbReference type="GO" id="GO:0005789">
    <property type="term" value="C:endoplasmic reticulum membrane"/>
    <property type="evidence" value="ECO:0007669"/>
    <property type="project" value="TreeGrafter"/>
</dbReference>
<evidence type="ECO:0000256" key="3">
    <source>
        <dbReference type="ARBA" id="ARBA00022786"/>
    </source>
</evidence>
<sequence length="745" mass="82494">MDDIAALFAEFEQVQTAEIVQKLSERNCIEIILKLISTDRIHVVFSSTGKELITPGRLKSEISNLVRSHGGRISITDVPEFLNVDLSNVEKSCHELIASSSLFLVNGYLLSKQYLDGICTEVAESVLETGMMTVAAISQHFNLPVTLLSSELDSRLASLGTRFSTTFHIRNQKLYTDSYIGTHNSKVEGLLLACTRPVSIQTLITNNNLQEKITSQLLETLVKDSSLPGTLLGSGLGLYTPHLWLNAQKHKLSQLFLQNNFIEFSQLTAFGVSKPSVYISELFPEAILLQRIAVHPVIFVLTDDAIKDAISSESWADIRTVLPSLLSSADISSIAEQAITKRNSSTKDQTKRCHYVAKFFAVSSTFLRSCASAIDPFIVAEATAAAAIIYSRGKQSVSLADDVAGFKGVKKSKKGKTFADVEDHDSGKKKRSGRNRAEADNILSRPVLETTLVIKAMSGLFPDLESMLVAGIVEIVAPSLRSQYDKIRDSPHIVDSDETSVDTERVRKKTLKLWGQRIQELMEHFQVFSTTNRELENNGIDVASLDVYLNQTIGAEIVDQLLLQHALLNNFSVAEDCKPPINQSDREQMLNSVPLGVASQFKQLSAQTNAPDFFSQTKSLAKECNIQIKEIQRKRAKQLAFTMRIQLLQQLTTETRSEAVLLTAVILALYRPVGLIVHAPYNSLEILLKALMDMATPLEVMDALQGLKADIETASEHLPEKTEQVKTLILTESRSKESQKRDNDI</sequence>
<dbReference type="GO" id="GO:0032434">
    <property type="term" value="P:regulation of proteasomal ubiquitin-dependent protein catabolic process"/>
    <property type="evidence" value="ECO:0007669"/>
    <property type="project" value="TreeGrafter"/>
</dbReference>
<evidence type="ECO:0000313" key="7">
    <source>
        <dbReference type="EMBL" id="CRZ01304.1"/>
    </source>
</evidence>
<dbReference type="Pfam" id="PF25870">
    <property type="entry name" value="WHD_UFL1_5th"/>
    <property type="match status" value="1"/>
</dbReference>
<keyword evidence="3" id="KW-0833">Ubl conjugation pathway</keyword>
<evidence type="ECO:0000256" key="1">
    <source>
        <dbReference type="ARBA" id="ARBA00010789"/>
    </source>
</evidence>